<protein>
    <recommendedName>
        <fullName evidence="6">HTH lysR-type domain-containing protein</fullName>
    </recommendedName>
</protein>
<dbReference type="Gene3D" id="1.10.10.10">
    <property type="entry name" value="Winged helix-like DNA-binding domain superfamily/Winged helix DNA-binding domain"/>
    <property type="match status" value="1"/>
</dbReference>
<dbReference type="SUPFAM" id="SSF53850">
    <property type="entry name" value="Periplasmic binding protein-like II"/>
    <property type="match status" value="1"/>
</dbReference>
<keyword evidence="2" id="KW-0805">Transcription regulation</keyword>
<evidence type="ECO:0000313" key="7">
    <source>
        <dbReference type="EMBL" id="RII83244.1"/>
    </source>
</evidence>
<proteinExistence type="inferred from homology"/>
<dbReference type="PRINTS" id="PR00039">
    <property type="entry name" value="HTHLYSR"/>
</dbReference>
<evidence type="ECO:0000256" key="3">
    <source>
        <dbReference type="ARBA" id="ARBA00023125"/>
    </source>
</evidence>
<evidence type="ECO:0000256" key="1">
    <source>
        <dbReference type="ARBA" id="ARBA00009437"/>
    </source>
</evidence>
<accession>A0ABX9MWJ0</accession>
<comment type="caution">
    <text evidence="7">The sequence shown here is derived from an EMBL/GenBank/DDBJ whole genome shotgun (WGS) entry which is preliminary data.</text>
</comment>
<gene>
    <name evidence="7" type="ORF">CJO09_06465</name>
</gene>
<dbReference type="PANTHER" id="PTHR30293">
    <property type="entry name" value="TRANSCRIPTIONAL REGULATORY PROTEIN NAC-RELATED"/>
    <property type="match status" value="1"/>
</dbReference>
<dbReference type="InterPro" id="IPR036390">
    <property type="entry name" value="WH_DNA-bd_sf"/>
</dbReference>
<dbReference type="InterPro" id="IPR036388">
    <property type="entry name" value="WH-like_DNA-bd_sf"/>
</dbReference>
<dbReference type="SUPFAM" id="SSF46785">
    <property type="entry name" value="Winged helix' DNA-binding domain"/>
    <property type="match status" value="1"/>
</dbReference>
<name>A0ABX9MWJ0_9BURK</name>
<evidence type="ECO:0000256" key="2">
    <source>
        <dbReference type="ARBA" id="ARBA00023015"/>
    </source>
</evidence>
<dbReference type="Pfam" id="PF00126">
    <property type="entry name" value="HTH_1"/>
    <property type="match status" value="1"/>
</dbReference>
<keyword evidence="5" id="KW-0804">Transcription</keyword>
<comment type="similarity">
    <text evidence="1">Belongs to the LysR transcriptional regulatory family.</text>
</comment>
<dbReference type="InterPro" id="IPR005119">
    <property type="entry name" value="LysR_subst-bd"/>
</dbReference>
<keyword evidence="4" id="KW-0010">Activator</keyword>
<dbReference type="PROSITE" id="PS50931">
    <property type="entry name" value="HTH_LYSR"/>
    <property type="match status" value="1"/>
</dbReference>
<dbReference type="Gene3D" id="3.40.190.290">
    <property type="match status" value="1"/>
</dbReference>
<evidence type="ECO:0000256" key="5">
    <source>
        <dbReference type="ARBA" id="ARBA00023163"/>
    </source>
</evidence>
<dbReference type="Pfam" id="PF03466">
    <property type="entry name" value="LysR_substrate"/>
    <property type="match status" value="1"/>
</dbReference>
<keyword evidence="8" id="KW-1185">Reference proteome</keyword>
<dbReference type="EMBL" id="NQOU01000002">
    <property type="protein sequence ID" value="RII83244.1"/>
    <property type="molecule type" value="Genomic_DNA"/>
</dbReference>
<evidence type="ECO:0000256" key="4">
    <source>
        <dbReference type="ARBA" id="ARBA00023159"/>
    </source>
</evidence>
<dbReference type="InterPro" id="IPR000847">
    <property type="entry name" value="LysR_HTH_N"/>
</dbReference>
<reference evidence="7 8" key="1">
    <citation type="submission" date="2017-08" db="EMBL/GenBank/DDBJ databases">
        <title>Pusillimonas indicus sp. nov., a member of the family Alcaligenaceae isolated from surface seawater.</title>
        <authorList>
            <person name="Li J."/>
        </authorList>
    </citation>
    <scope>NUCLEOTIDE SEQUENCE [LARGE SCALE GENOMIC DNA]</scope>
    <source>
        <strain evidence="7 8">17-4A</strain>
    </source>
</reference>
<feature type="domain" description="HTH lysR-type" evidence="6">
    <location>
        <begin position="1"/>
        <end position="58"/>
    </location>
</feature>
<evidence type="ECO:0000313" key="8">
    <source>
        <dbReference type="Proteomes" id="UP000266483"/>
    </source>
</evidence>
<organism evidence="7 8">
    <name type="scientific">Neopusillimonas maritima</name>
    <dbReference type="NCBI Taxonomy" id="2026239"/>
    <lineage>
        <taxon>Bacteria</taxon>
        <taxon>Pseudomonadati</taxon>
        <taxon>Pseudomonadota</taxon>
        <taxon>Betaproteobacteria</taxon>
        <taxon>Burkholderiales</taxon>
        <taxon>Alcaligenaceae</taxon>
        <taxon>Neopusillimonas</taxon>
    </lineage>
</organism>
<keyword evidence="3" id="KW-0238">DNA-binding</keyword>
<sequence>MDLKQLQYFLCVVDQGSFTKAARMLDVAQPALSRQVRLLEVELRQNLLTRTGRGVVATEAGKLLAQHGHLIMHQVDIAHEELDKLRGNTGGHVTVGLPTGLSKLLAVKLISEVRTRLPNAQLSVSDGLSVSMQESILNGRLDMALLYRPQPSPDIDTTPIMKEELYLVYGSCNAGKNSPITLRDVSKLPLIIPQRPHEIRNVVETKMTEVGCKPNIMLEVDGVSAILDVLATGPGYAILPLYAVAIYSKLSRYHFQPIISPALESTLSLATSSKRQLTSTQKAVEEIVLEICHDTLVPAIEREMKDLTTELRTITNSTANA</sequence>
<evidence type="ECO:0000259" key="6">
    <source>
        <dbReference type="PROSITE" id="PS50931"/>
    </source>
</evidence>
<dbReference type="Proteomes" id="UP000266483">
    <property type="component" value="Unassembled WGS sequence"/>
</dbReference>
<dbReference type="PANTHER" id="PTHR30293:SF0">
    <property type="entry name" value="NITROGEN ASSIMILATION REGULATORY PROTEIN NAC"/>
    <property type="match status" value="1"/>
</dbReference>